<proteinExistence type="predicted"/>
<dbReference type="InterPro" id="IPR006521">
    <property type="entry name" value="Tail_protein_I"/>
</dbReference>
<dbReference type="Proteomes" id="UP000032748">
    <property type="component" value="Chromosome"/>
</dbReference>
<evidence type="ECO:0000313" key="2">
    <source>
        <dbReference type="Proteomes" id="UP000032748"/>
    </source>
</evidence>
<dbReference type="NCBIfam" id="TIGR01634">
    <property type="entry name" value="tail_P2_I"/>
    <property type="match status" value="1"/>
</dbReference>
<organism evidence="1 2">
    <name type="scientific">Pseudomonas chlororaphis</name>
    <dbReference type="NCBI Taxonomy" id="587753"/>
    <lineage>
        <taxon>Bacteria</taxon>
        <taxon>Pseudomonadati</taxon>
        <taxon>Pseudomonadota</taxon>
        <taxon>Gammaproteobacteria</taxon>
        <taxon>Pseudomonadales</taxon>
        <taxon>Pseudomonadaceae</taxon>
        <taxon>Pseudomonas</taxon>
    </lineage>
</organism>
<dbReference type="EMBL" id="CP011110">
    <property type="protein sequence ID" value="AKA26328.1"/>
    <property type="molecule type" value="Genomic_DNA"/>
</dbReference>
<accession>A0A0D5Y4T2</accession>
<dbReference type="AlphaFoldDB" id="A0A0D5Y4T2"/>
<evidence type="ECO:0000313" key="1">
    <source>
        <dbReference type="EMBL" id="AKA26328.1"/>
    </source>
</evidence>
<gene>
    <name evidence="1" type="ORF">PCL1606_48810</name>
</gene>
<dbReference type="KEGG" id="pcz:PCL1606_48810"/>
<name>A0A0D5Y4T2_9PSED</name>
<sequence length="244" mass="26360">MSDDSTRSSLLPANSSALEKALDLGFSRLLERVAPPFPELMNATRTPAAFLPYLAADRGVNEWDAGASETEKRLTVSLSWQIQRQAGTRKALSHAVESLGFQPNIAAWYEQRPQGHPYTFDVQAIIVRDWSSGDHNRLIRRIDAAKSERDDGTITIVHQTSGGLRLAVAADPGLSIGDDSRPGALPEVKLGASLTINGGADTALSDGELCLEGVLPEFELGARLNSAGVPQHYTINDYDLRAQL</sequence>
<protein>
    <recommendedName>
        <fullName evidence="3">Phage tail protein I</fullName>
    </recommendedName>
</protein>
<dbReference type="OrthoDB" id="9794793at2"/>
<dbReference type="PATRIC" id="fig|587753.10.peg.4876"/>
<evidence type="ECO:0008006" key="3">
    <source>
        <dbReference type="Google" id="ProtNLM"/>
    </source>
</evidence>
<dbReference type="RefSeq" id="WP_045885356.1">
    <property type="nucleotide sequence ID" value="NZ_CP011110.1"/>
</dbReference>
<dbReference type="Pfam" id="PF09684">
    <property type="entry name" value="Tail_P2_I"/>
    <property type="match status" value="1"/>
</dbReference>
<reference evidence="1 2" key="1">
    <citation type="journal article" date="2015" name="Mol. Plant Microbe Interact.">
        <title>Comparative Genomic Analysis of Pseudomonas chlororaphis PCL1606 Reveals New Insight into Antifungal Compounds Involved in Biocontrol.</title>
        <authorList>
            <person name="Calderon C.E."/>
            <person name="Ramos C."/>
            <person name="de Vicente A."/>
            <person name="Cazorla F.M."/>
        </authorList>
    </citation>
    <scope>NUCLEOTIDE SEQUENCE [LARGE SCALE GENOMIC DNA]</scope>
    <source>
        <strain evidence="1 2">PCL1606</strain>
    </source>
</reference>